<accession>A0AC35EWN6</accession>
<reference evidence="2" key="1">
    <citation type="submission" date="2022-11" db="UniProtKB">
        <authorList>
            <consortium name="WormBaseParasite"/>
        </authorList>
    </citation>
    <scope>IDENTIFICATION</scope>
</reference>
<evidence type="ECO:0000313" key="2">
    <source>
        <dbReference type="WBParaSite" id="PS1159_v2.g11397.t1"/>
    </source>
</evidence>
<sequence>MKPNLYIELFSSELNSNEYQTYLDMKVWYQTTWLKSIFNILVVVDWSYQKGLTTLFDPPKIDYRAYDLCNQGALAAYFQFYNGTFSLNGNMTAPVNFEDSRDIPLENGKDQYNLLILSDPYPKCLNSKLLWNNTNRHLEIVVLGVQQPEKDYSKFISFSKNSLNHLNYYTSSNEGISNFWGDTSVCRTYMDQTNLTEDTMLITTTTSMPQKEAEDNNKLWIIIGGSVVVLLIIGAFVLIYFKLRQSKNTDSASGWSIEDNS</sequence>
<dbReference type="WBParaSite" id="PS1159_v2.g11397.t1">
    <property type="protein sequence ID" value="PS1159_v2.g11397.t1"/>
    <property type="gene ID" value="PS1159_v2.g11397"/>
</dbReference>
<proteinExistence type="predicted"/>
<protein>
    <submittedName>
        <fullName evidence="2">Uncharacterized protein</fullName>
    </submittedName>
</protein>
<name>A0AC35EWN6_9BILA</name>
<organism evidence="1 2">
    <name type="scientific">Panagrolaimus sp. PS1159</name>
    <dbReference type="NCBI Taxonomy" id="55785"/>
    <lineage>
        <taxon>Eukaryota</taxon>
        <taxon>Metazoa</taxon>
        <taxon>Ecdysozoa</taxon>
        <taxon>Nematoda</taxon>
        <taxon>Chromadorea</taxon>
        <taxon>Rhabditida</taxon>
        <taxon>Tylenchina</taxon>
        <taxon>Panagrolaimomorpha</taxon>
        <taxon>Panagrolaimoidea</taxon>
        <taxon>Panagrolaimidae</taxon>
        <taxon>Panagrolaimus</taxon>
    </lineage>
</organism>
<evidence type="ECO:0000313" key="1">
    <source>
        <dbReference type="Proteomes" id="UP000887580"/>
    </source>
</evidence>
<dbReference type="Proteomes" id="UP000887580">
    <property type="component" value="Unplaced"/>
</dbReference>